<dbReference type="SUPFAM" id="SSF51735">
    <property type="entry name" value="NAD(P)-binding Rossmann-fold domains"/>
    <property type="match status" value="1"/>
</dbReference>
<dbReference type="GO" id="GO:0050661">
    <property type="term" value="F:NADP binding"/>
    <property type="evidence" value="ECO:0007669"/>
    <property type="project" value="InterPro"/>
</dbReference>
<dbReference type="InterPro" id="IPR015815">
    <property type="entry name" value="HIBADH-related"/>
</dbReference>
<reference evidence="4 5" key="1">
    <citation type="submission" date="2018-09" db="EMBL/GenBank/DDBJ databases">
        <title>Genomic Encyclopedia of Type Strains, Phase III (KMG-III): the genomes of soil and plant-associated and newly described type strains.</title>
        <authorList>
            <person name="Whitman W."/>
        </authorList>
    </citation>
    <scope>NUCLEOTIDE SEQUENCE [LARGE SCALE GENOMIC DNA]</scope>
    <source>
        <strain evidence="4 5">CECT 7938</strain>
    </source>
</reference>
<organism evidence="4 5">
    <name type="scientific">Sphingobacterium detergens</name>
    <dbReference type="NCBI Taxonomy" id="1145106"/>
    <lineage>
        <taxon>Bacteria</taxon>
        <taxon>Pseudomonadati</taxon>
        <taxon>Bacteroidota</taxon>
        <taxon>Sphingobacteriia</taxon>
        <taxon>Sphingobacteriales</taxon>
        <taxon>Sphingobacteriaceae</taxon>
        <taxon>Sphingobacterium</taxon>
    </lineage>
</organism>
<dbReference type="GO" id="GO:0031491">
    <property type="term" value="F:nucleosome binding"/>
    <property type="evidence" value="ECO:0007669"/>
    <property type="project" value="TreeGrafter"/>
</dbReference>
<dbReference type="Gene3D" id="3.40.50.720">
    <property type="entry name" value="NAD(P)-binding Rossmann-like Domain"/>
    <property type="match status" value="1"/>
</dbReference>
<proteinExistence type="predicted"/>
<dbReference type="EMBL" id="RAPY01000001">
    <property type="protein sequence ID" value="RKE55183.1"/>
    <property type="molecule type" value="Genomic_DNA"/>
</dbReference>
<dbReference type="Pfam" id="PF21761">
    <property type="entry name" value="RedAm-like_C"/>
    <property type="match status" value="1"/>
</dbReference>
<dbReference type="AlphaFoldDB" id="A0A420BEQ4"/>
<dbReference type="GO" id="GO:0000785">
    <property type="term" value="C:chromatin"/>
    <property type="evidence" value="ECO:0007669"/>
    <property type="project" value="TreeGrafter"/>
</dbReference>
<keyword evidence="5" id="KW-1185">Reference proteome</keyword>
<evidence type="ECO:0000313" key="4">
    <source>
        <dbReference type="EMBL" id="RKE55183.1"/>
    </source>
</evidence>
<feature type="domain" description="6-phosphogluconate dehydrogenase NADP-binding" evidence="2">
    <location>
        <begin position="7"/>
        <end position="164"/>
    </location>
</feature>
<accession>A0A420BEQ4</accession>
<dbReference type="InterPro" id="IPR048666">
    <property type="entry name" value="RedAm-like_C"/>
</dbReference>
<dbReference type="GO" id="GO:0003677">
    <property type="term" value="F:DNA binding"/>
    <property type="evidence" value="ECO:0007669"/>
    <property type="project" value="TreeGrafter"/>
</dbReference>
<evidence type="ECO:0000313" key="5">
    <source>
        <dbReference type="Proteomes" id="UP000286246"/>
    </source>
</evidence>
<dbReference type="OrthoDB" id="9786703at2"/>
<dbReference type="Proteomes" id="UP000286246">
    <property type="component" value="Unassembled WGS sequence"/>
</dbReference>
<dbReference type="PANTHER" id="PTHR43580">
    <property type="entry name" value="OXIDOREDUCTASE GLYR1-RELATED"/>
    <property type="match status" value="1"/>
</dbReference>
<sequence>METLKNQISIIGLGPMGIKIAQLYLQKGFQVNVFNRTAAKADQLVREGARLAKNISEAIEASPVSIVIVHNYAVANDLFSSIETGNALADKLIVQLTTGTSQEARLSETWFNSKTAGYLDGAIQVAPEQMAQPDTTILFSGNSGKYLEIEDTLKILGGNLKYLGENIGAAAAMDTATLSYIYGAAAGFLHGALIAESENFDVREYGNIIAEIAPGMGEFLKHEGAVISSGDFKLSQSPLAISVEATERILATAKLSGINSEFPQFAANWLKRAKDAGYEQEEFAAVIKTLRTPR</sequence>
<evidence type="ECO:0000259" key="3">
    <source>
        <dbReference type="Pfam" id="PF21761"/>
    </source>
</evidence>
<dbReference type="GO" id="GO:0016491">
    <property type="term" value="F:oxidoreductase activity"/>
    <property type="evidence" value="ECO:0007669"/>
    <property type="project" value="UniProtKB-KW"/>
</dbReference>
<dbReference type="PIRSF" id="PIRSF000103">
    <property type="entry name" value="HIBADH"/>
    <property type="match status" value="1"/>
</dbReference>
<gene>
    <name evidence="4" type="ORF">DFQ12_0012</name>
</gene>
<dbReference type="Gene3D" id="1.10.1040.10">
    <property type="entry name" value="N-(1-d-carboxylethyl)-l-norvaline Dehydrogenase, domain 2"/>
    <property type="match status" value="1"/>
</dbReference>
<dbReference type="InterPro" id="IPR051265">
    <property type="entry name" value="HIBADH-related_NP60_sf"/>
</dbReference>
<name>A0A420BEQ4_SPHD1</name>
<feature type="domain" description="NADPH-dependent reductive aminase-like C-terminal" evidence="3">
    <location>
        <begin position="167"/>
        <end position="291"/>
    </location>
</feature>
<dbReference type="InterPro" id="IPR036291">
    <property type="entry name" value="NAD(P)-bd_dom_sf"/>
</dbReference>
<comment type="caution">
    <text evidence="4">The sequence shown here is derived from an EMBL/GenBank/DDBJ whole genome shotgun (WGS) entry which is preliminary data.</text>
</comment>
<evidence type="ECO:0000256" key="1">
    <source>
        <dbReference type="ARBA" id="ARBA00023002"/>
    </source>
</evidence>
<dbReference type="InterPro" id="IPR006115">
    <property type="entry name" value="6PGDH_NADP-bd"/>
</dbReference>
<dbReference type="RefSeq" id="WP_120257001.1">
    <property type="nucleotide sequence ID" value="NZ_RAPY01000001.1"/>
</dbReference>
<dbReference type="InterPro" id="IPR013328">
    <property type="entry name" value="6PGD_dom2"/>
</dbReference>
<evidence type="ECO:0000259" key="2">
    <source>
        <dbReference type="Pfam" id="PF03446"/>
    </source>
</evidence>
<dbReference type="Pfam" id="PF03446">
    <property type="entry name" value="NAD_binding_2"/>
    <property type="match status" value="1"/>
</dbReference>
<protein>
    <submittedName>
        <fullName evidence="4">3-hydroxyisobutyrate dehydrogenase-like beta-hydroxyacid dehydrogenase</fullName>
    </submittedName>
</protein>
<dbReference type="GO" id="GO:0140673">
    <property type="term" value="P:transcription elongation-coupled chromatin remodeling"/>
    <property type="evidence" value="ECO:0007669"/>
    <property type="project" value="TreeGrafter"/>
</dbReference>
<keyword evidence="1" id="KW-0560">Oxidoreductase</keyword>
<dbReference type="PANTHER" id="PTHR43580:SF2">
    <property type="entry name" value="CYTOKINE-LIKE NUCLEAR FACTOR N-PAC"/>
    <property type="match status" value="1"/>
</dbReference>